<dbReference type="Pfam" id="PF07729">
    <property type="entry name" value="FCD"/>
    <property type="match status" value="1"/>
</dbReference>
<dbReference type="AlphaFoldDB" id="A0A223EYW9"/>
<keyword evidence="1" id="KW-0805">Transcription regulation</keyword>
<dbReference type="CDD" id="cd07377">
    <property type="entry name" value="WHTH_GntR"/>
    <property type="match status" value="1"/>
</dbReference>
<dbReference type="InterPro" id="IPR008920">
    <property type="entry name" value="TF_FadR/GntR_C"/>
</dbReference>
<comment type="caution">
    <text evidence="4">The sequence shown here is derived from an EMBL/GenBank/DDBJ whole genome shotgun (WGS) entry which is preliminary data.</text>
</comment>
<dbReference type="GO" id="GO:0003677">
    <property type="term" value="F:DNA binding"/>
    <property type="evidence" value="ECO:0007669"/>
    <property type="project" value="UniProtKB-KW"/>
</dbReference>
<dbReference type="Pfam" id="PF00392">
    <property type="entry name" value="GntR"/>
    <property type="match status" value="1"/>
</dbReference>
<dbReference type="Gene3D" id="1.20.120.530">
    <property type="entry name" value="GntR ligand-binding domain-like"/>
    <property type="match status" value="1"/>
</dbReference>
<evidence type="ECO:0000256" key="1">
    <source>
        <dbReference type="ARBA" id="ARBA00023015"/>
    </source>
</evidence>
<dbReference type="SUPFAM" id="SSF46785">
    <property type="entry name" value="Winged helix' DNA-binding domain"/>
    <property type="match status" value="1"/>
</dbReference>
<dbReference type="GO" id="GO:0003700">
    <property type="term" value="F:DNA-binding transcription factor activity"/>
    <property type="evidence" value="ECO:0007669"/>
    <property type="project" value="InterPro"/>
</dbReference>
<dbReference type="Proteomes" id="UP000198378">
    <property type="component" value="Unassembled WGS sequence"/>
</dbReference>
<protein>
    <submittedName>
        <fullName evidence="4">GntR family transcriptional regulator</fullName>
    </submittedName>
</protein>
<dbReference type="KEGG" id="gtm:GT3921_15975"/>
<reference evidence="4 5" key="1">
    <citation type="submission" date="2017-05" db="EMBL/GenBank/DDBJ databases">
        <title>The genome sequence of Geobacillus thermocatenulatus DSM 730.</title>
        <authorList>
            <person name="Ramaloko W.T."/>
            <person name="Koen N."/>
            <person name="Polliack S."/>
            <person name="Aliyu H."/>
            <person name="Lebre P."/>
            <person name="Mohr T."/>
            <person name="Oswald F."/>
            <person name="Zwick M."/>
            <person name="Neumann A."/>
            <person name="Syldatk C."/>
            <person name="Cowan D."/>
            <person name="De Maayer P."/>
        </authorList>
    </citation>
    <scope>NUCLEOTIDE SEQUENCE [LARGE SCALE GENOMIC DNA]</scope>
    <source>
        <strain evidence="4 5">BGSC 93A1</strain>
    </source>
</reference>
<dbReference type="RefSeq" id="WP_013146173.1">
    <property type="nucleotide sequence ID" value="NZ_CP018058.1"/>
</dbReference>
<sequence>MTMAKRPMDVAYEYIKERIMNGTFLPSQKLNESELSAQIGVSRNTVKKALFKLEQEHLVDMEENKGATVKSFTVKEVSNYFEIREALEGLIIRSAVERLTEEDLRQMEDICKKMETYLDMGDFEEYSQLNKRFHDMIYRASDNQQAVEMVNLIKGQLLRYHLRTILIPGRKENSAKEHQQIYRALKERNAEEAENAVRRHIANIRKTIEEHFAFLV</sequence>
<dbReference type="SUPFAM" id="SSF48008">
    <property type="entry name" value="GntR ligand-binding domain-like"/>
    <property type="match status" value="1"/>
</dbReference>
<evidence type="ECO:0000256" key="3">
    <source>
        <dbReference type="ARBA" id="ARBA00023163"/>
    </source>
</evidence>
<keyword evidence="3" id="KW-0804">Transcription</keyword>
<dbReference type="InterPro" id="IPR036388">
    <property type="entry name" value="WH-like_DNA-bd_sf"/>
</dbReference>
<dbReference type="PANTHER" id="PTHR43537:SF5">
    <property type="entry name" value="UXU OPERON TRANSCRIPTIONAL REGULATOR"/>
    <property type="match status" value="1"/>
</dbReference>
<dbReference type="InterPro" id="IPR036390">
    <property type="entry name" value="WH_DNA-bd_sf"/>
</dbReference>
<dbReference type="InterPro" id="IPR011711">
    <property type="entry name" value="GntR_C"/>
</dbReference>
<dbReference type="PRINTS" id="PR00035">
    <property type="entry name" value="HTHGNTR"/>
</dbReference>
<accession>A0A223EYW9</accession>
<dbReference type="PANTHER" id="PTHR43537">
    <property type="entry name" value="TRANSCRIPTIONAL REGULATOR, GNTR FAMILY"/>
    <property type="match status" value="1"/>
</dbReference>
<proteinExistence type="predicted"/>
<dbReference type="InterPro" id="IPR000524">
    <property type="entry name" value="Tscrpt_reg_HTH_GntR"/>
</dbReference>
<gene>
    <name evidence="4" type="ORF">B9L19_14875</name>
</gene>
<dbReference type="SMART" id="SM00345">
    <property type="entry name" value="HTH_GNTR"/>
    <property type="match status" value="1"/>
</dbReference>
<evidence type="ECO:0000256" key="2">
    <source>
        <dbReference type="ARBA" id="ARBA00023125"/>
    </source>
</evidence>
<dbReference type="PROSITE" id="PS50949">
    <property type="entry name" value="HTH_GNTR"/>
    <property type="match status" value="1"/>
</dbReference>
<evidence type="ECO:0000313" key="4">
    <source>
        <dbReference type="EMBL" id="OXB86771.1"/>
    </source>
</evidence>
<keyword evidence="5" id="KW-1185">Reference proteome</keyword>
<name>A0A223EYW9_9BACL</name>
<keyword evidence="2" id="KW-0238">DNA-binding</keyword>
<organism evidence="4 5">
    <name type="scientific">Geobacillus thermocatenulatus</name>
    <dbReference type="NCBI Taxonomy" id="33938"/>
    <lineage>
        <taxon>Bacteria</taxon>
        <taxon>Bacillati</taxon>
        <taxon>Bacillota</taxon>
        <taxon>Bacilli</taxon>
        <taxon>Bacillales</taxon>
        <taxon>Anoxybacillaceae</taxon>
        <taxon>Geobacillus</taxon>
        <taxon>Geobacillus thermoleovorans group</taxon>
    </lineage>
</organism>
<evidence type="ECO:0000313" key="5">
    <source>
        <dbReference type="Proteomes" id="UP000198378"/>
    </source>
</evidence>
<dbReference type="Gene3D" id="1.10.10.10">
    <property type="entry name" value="Winged helix-like DNA-binding domain superfamily/Winged helix DNA-binding domain"/>
    <property type="match status" value="1"/>
</dbReference>
<dbReference type="SMART" id="SM00895">
    <property type="entry name" value="FCD"/>
    <property type="match status" value="1"/>
</dbReference>
<dbReference type="EMBL" id="NEWK01000002">
    <property type="protein sequence ID" value="OXB86771.1"/>
    <property type="molecule type" value="Genomic_DNA"/>
</dbReference>